<evidence type="ECO:0000259" key="2">
    <source>
        <dbReference type="Pfam" id="PF06381"/>
    </source>
</evidence>
<organism evidence="3">
    <name type="scientific">uncultured Caudovirales phage</name>
    <dbReference type="NCBI Taxonomy" id="2100421"/>
    <lineage>
        <taxon>Viruses</taxon>
        <taxon>Duplodnaviria</taxon>
        <taxon>Heunggongvirae</taxon>
        <taxon>Uroviricota</taxon>
        <taxon>Caudoviricetes</taxon>
        <taxon>Peduoviridae</taxon>
        <taxon>Maltschvirus</taxon>
        <taxon>Maltschvirus maltsch</taxon>
    </lineage>
</organism>
<name>A0A6J5MUS1_9CAUD</name>
<reference evidence="3" key="1">
    <citation type="submission" date="2020-04" db="EMBL/GenBank/DDBJ databases">
        <authorList>
            <person name="Chiriac C."/>
            <person name="Salcher M."/>
            <person name="Ghai R."/>
            <person name="Kavagutti S V."/>
        </authorList>
    </citation>
    <scope>NUCLEOTIDE SEQUENCE</scope>
</reference>
<dbReference type="NCBIfam" id="TIGR01555">
    <property type="entry name" value="phge_rel_HI1409"/>
    <property type="match status" value="1"/>
</dbReference>
<proteinExistence type="predicted"/>
<evidence type="ECO:0000256" key="1">
    <source>
        <dbReference type="SAM" id="MobiDB-lite"/>
    </source>
</evidence>
<accession>A0A6J5MUS1</accession>
<gene>
    <name evidence="3" type="ORF">UFOVP558_25</name>
</gene>
<dbReference type="EMBL" id="LR796527">
    <property type="protein sequence ID" value="CAB4149741.1"/>
    <property type="molecule type" value="Genomic_DNA"/>
</dbReference>
<evidence type="ECO:0000313" key="3">
    <source>
        <dbReference type="EMBL" id="CAB4149741.1"/>
    </source>
</evidence>
<protein>
    <submittedName>
        <fullName evidence="3">Phge_rel_HI1409, phage-associated protein, HI1409 family</fullName>
    </submittedName>
</protein>
<dbReference type="InterPro" id="IPR024459">
    <property type="entry name" value="Acb1-like_N"/>
</dbReference>
<dbReference type="InterPro" id="IPR006445">
    <property type="entry name" value="Phage-assoc_HI1409"/>
</dbReference>
<feature type="region of interest" description="Disordered" evidence="1">
    <location>
        <begin position="459"/>
        <end position="485"/>
    </location>
</feature>
<feature type="domain" description="Anti-CBASS protein Acb1-like N-terminal" evidence="2">
    <location>
        <begin position="57"/>
        <end position="418"/>
    </location>
</feature>
<sequence length="512" mass="56840">MAEKVVQIFPVTDEATARLQKTVDGFDNFVSRLGLNNDNSLSAGVYMFNLMTRNRIQLEAAYRGSWVVGKVIDCIAEDMTKAGLDITTNESKQDLKDLKTQISRRQVWQSLCSLIKWGRLYGGAIGVLQITGQDPSTPLDISTIAKGQFTGITVYDRWMVNPDLFRVIKNGPEMGLPAYYAIVTNPQTATEGIPTADTSGQLVIHHSRVIRNIGIELPYFQAITEMMWGESVLERLWDRLISFDSATMSSANLIERANNRTIGIEGLREIVSSGGPAQAGLEAQLEMMRAFQTNEGLTIMDKEDTFATTSYSFAGLSDIMLQFGQQLAGAANTPLIRMFGQSPAGMSATGESDIRMYYDDINAQQESRLRPAWEKLLKVLWHSTYGEKPPKDLEFEFTPLWQMSTMDKATIGKTQTETLAGAEEAGFIKRSTAMKELRQNSKEIGLFSNISDEDIKEAEEEEAMAPPEPLAEGALDPLNELQDPVKDPKEMVPILDAKPGIGQRILKALQRK</sequence>
<dbReference type="Pfam" id="PF06381">
    <property type="entry name" value="Phage_portal_3"/>
    <property type="match status" value="1"/>
</dbReference>